<protein>
    <recommendedName>
        <fullName evidence="3">YjbF family lipoprotein</fullName>
    </recommendedName>
</protein>
<dbReference type="Proteomes" id="UP000188627">
    <property type="component" value="Unassembled WGS sequence"/>
</dbReference>
<dbReference type="InterPro" id="IPR021308">
    <property type="entry name" value="GfcB"/>
</dbReference>
<dbReference type="Pfam" id="PF11102">
    <property type="entry name" value="YjbF"/>
    <property type="match status" value="1"/>
</dbReference>
<dbReference type="Gene3D" id="2.40.360.10">
    <property type="entry name" value="YmcC-like"/>
    <property type="match status" value="1"/>
</dbReference>
<dbReference type="EMBL" id="MUFC01000006">
    <property type="protein sequence ID" value="OOE88686.1"/>
    <property type="molecule type" value="Genomic_DNA"/>
</dbReference>
<keyword evidence="2" id="KW-1185">Reference proteome</keyword>
<dbReference type="PROSITE" id="PS51257">
    <property type="entry name" value="PROKAR_LIPOPROTEIN"/>
    <property type="match status" value="1"/>
</dbReference>
<evidence type="ECO:0000313" key="2">
    <source>
        <dbReference type="Proteomes" id="UP000188627"/>
    </source>
</evidence>
<dbReference type="InterPro" id="IPR023373">
    <property type="entry name" value="YmcC_sf"/>
</dbReference>
<comment type="caution">
    <text evidence="1">The sequence shown here is derived from an EMBL/GenBank/DDBJ whole genome shotgun (WGS) entry which is preliminary data.</text>
</comment>
<sequence length="229" mass="25372">MNKPFFSTIAIFIVLTITGCTQRIQDLSDSFKFAYQGFPDAQKSWDEINALPYASLYAQLDNGPRGFMVLAFVEPSEHPSPNLKWLSGENEMLVTRNGRLVKTVNLADGNLTATHTDTPDPLSVGLNTLSMPHTWSRTIDWQPGNHSGYRADSTFKRGKPQKISVNGIPVATTHYTEDVTLPALDTQYTNDYWIANDTGKIIKSYQHLAPGLPAVTLTHLKPYQGGADD</sequence>
<evidence type="ECO:0008006" key="3">
    <source>
        <dbReference type="Google" id="ProtNLM"/>
    </source>
</evidence>
<gene>
    <name evidence="1" type="ORF">BZG74_08315</name>
</gene>
<dbReference type="SUPFAM" id="SSF159270">
    <property type="entry name" value="YmcC-like"/>
    <property type="match status" value="1"/>
</dbReference>
<dbReference type="RefSeq" id="WP_077772164.1">
    <property type="nucleotide sequence ID" value="NZ_MUFC01000006.1"/>
</dbReference>
<proteinExistence type="predicted"/>
<reference evidence="2" key="1">
    <citation type="submission" date="2017-01" db="EMBL/GenBank/DDBJ databases">
        <title>Draft genome of the species Salinivibrio sharmensis.</title>
        <authorList>
            <person name="Lopez-Hermoso C."/>
            <person name="De La Haba R."/>
            <person name="Sanchez-Porro C."/>
            <person name="Ventosa A."/>
        </authorList>
    </citation>
    <scope>NUCLEOTIDE SEQUENCE [LARGE SCALE GENOMIC DNA]</scope>
    <source>
        <strain evidence="2">CBH463</strain>
    </source>
</reference>
<organism evidence="1 2">
    <name type="scientific">Salinivibrio sharmensis</name>
    <dbReference type="NCBI Taxonomy" id="390883"/>
    <lineage>
        <taxon>Bacteria</taxon>
        <taxon>Pseudomonadati</taxon>
        <taxon>Pseudomonadota</taxon>
        <taxon>Gammaproteobacteria</taxon>
        <taxon>Vibrionales</taxon>
        <taxon>Vibrionaceae</taxon>
        <taxon>Salinivibrio</taxon>
    </lineage>
</organism>
<evidence type="ECO:0000313" key="1">
    <source>
        <dbReference type="EMBL" id="OOE88686.1"/>
    </source>
</evidence>
<accession>A0ABX3KIJ9</accession>
<name>A0ABX3KIJ9_9GAMM</name>